<dbReference type="Gene3D" id="3.80.10.10">
    <property type="entry name" value="Ribonuclease Inhibitor"/>
    <property type="match status" value="1"/>
</dbReference>
<accession>A0A813KIH9</accession>
<feature type="compositionally biased region" description="Basic residues" evidence="5">
    <location>
        <begin position="722"/>
        <end position="733"/>
    </location>
</feature>
<dbReference type="Pfam" id="PF00628">
    <property type="entry name" value="PHD"/>
    <property type="match status" value="1"/>
</dbReference>
<dbReference type="InterPro" id="IPR001841">
    <property type="entry name" value="Znf_RING"/>
</dbReference>
<feature type="compositionally biased region" description="Basic and acidic residues" evidence="5">
    <location>
        <begin position="284"/>
        <end position="294"/>
    </location>
</feature>
<dbReference type="Proteomes" id="UP000626109">
    <property type="component" value="Unassembled WGS sequence"/>
</dbReference>
<evidence type="ECO:0000256" key="1">
    <source>
        <dbReference type="ARBA" id="ARBA00022723"/>
    </source>
</evidence>
<dbReference type="InterPro" id="IPR013083">
    <property type="entry name" value="Znf_RING/FYVE/PHD"/>
</dbReference>
<comment type="caution">
    <text evidence="8">The sequence shown here is derived from an EMBL/GenBank/DDBJ whole genome shotgun (WGS) entry which is preliminary data.</text>
</comment>
<evidence type="ECO:0000259" key="7">
    <source>
        <dbReference type="PROSITE" id="PS50089"/>
    </source>
</evidence>
<dbReference type="GO" id="GO:0008270">
    <property type="term" value="F:zinc ion binding"/>
    <property type="evidence" value="ECO:0007669"/>
    <property type="project" value="UniProtKB-KW"/>
</dbReference>
<feature type="compositionally biased region" description="Low complexity" evidence="5">
    <location>
        <begin position="267"/>
        <end position="283"/>
    </location>
</feature>
<reference evidence="8" key="1">
    <citation type="submission" date="2021-02" db="EMBL/GenBank/DDBJ databases">
        <authorList>
            <person name="Dougan E. K."/>
            <person name="Rhodes N."/>
            <person name="Thang M."/>
            <person name="Chan C."/>
        </authorList>
    </citation>
    <scope>NUCLEOTIDE SEQUENCE</scope>
</reference>
<dbReference type="InterPro" id="IPR011011">
    <property type="entry name" value="Znf_FYVE_PHD"/>
</dbReference>
<dbReference type="SUPFAM" id="SSF57850">
    <property type="entry name" value="RING/U-box"/>
    <property type="match status" value="1"/>
</dbReference>
<evidence type="ECO:0000256" key="5">
    <source>
        <dbReference type="SAM" id="MobiDB-lite"/>
    </source>
</evidence>
<organism evidence="8 9">
    <name type="scientific">Polarella glacialis</name>
    <name type="common">Dinoflagellate</name>
    <dbReference type="NCBI Taxonomy" id="89957"/>
    <lineage>
        <taxon>Eukaryota</taxon>
        <taxon>Sar</taxon>
        <taxon>Alveolata</taxon>
        <taxon>Dinophyceae</taxon>
        <taxon>Suessiales</taxon>
        <taxon>Suessiaceae</taxon>
        <taxon>Polarella</taxon>
    </lineage>
</organism>
<evidence type="ECO:0000256" key="2">
    <source>
        <dbReference type="ARBA" id="ARBA00022771"/>
    </source>
</evidence>
<dbReference type="EMBL" id="CAJNNW010030784">
    <property type="protein sequence ID" value="CAE8704467.1"/>
    <property type="molecule type" value="Genomic_DNA"/>
</dbReference>
<feature type="compositionally biased region" description="Basic and acidic residues" evidence="5">
    <location>
        <begin position="769"/>
        <end position="778"/>
    </location>
</feature>
<dbReference type="AlphaFoldDB" id="A0A813KIH9"/>
<evidence type="ECO:0000313" key="9">
    <source>
        <dbReference type="Proteomes" id="UP000626109"/>
    </source>
</evidence>
<dbReference type="SUPFAM" id="SSF52047">
    <property type="entry name" value="RNI-like"/>
    <property type="match status" value="1"/>
</dbReference>
<feature type="region of interest" description="Disordered" evidence="5">
    <location>
        <begin position="1"/>
        <end position="28"/>
    </location>
</feature>
<dbReference type="PROSITE" id="PS50016">
    <property type="entry name" value="ZF_PHD_2"/>
    <property type="match status" value="1"/>
</dbReference>
<dbReference type="InterPro" id="IPR001965">
    <property type="entry name" value="Znf_PHD"/>
</dbReference>
<feature type="compositionally biased region" description="Low complexity" evidence="5">
    <location>
        <begin position="202"/>
        <end position="227"/>
    </location>
</feature>
<evidence type="ECO:0000259" key="6">
    <source>
        <dbReference type="PROSITE" id="PS50016"/>
    </source>
</evidence>
<feature type="compositionally biased region" description="Acidic residues" evidence="5">
    <location>
        <begin position="707"/>
        <end position="717"/>
    </location>
</feature>
<evidence type="ECO:0008006" key="10">
    <source>
        <dbReference type="Google" id="ProtNLM"/>
    </source>
</evidence>
<evidence type="ECO:0000256" key="3">
    <source>
        <dbReference type="ARBA" id="ARBA00022833"/>
    </source>
</evidence>
<feature type="compositionally biased region" description="Low complexity" evidence="5">
    <location>
        <begin position="364"/>
        <end position="391"/>
    </location>
</feature>
<evidence type="ECO:0000256" key="4">
    <source>
        <dbReference type="PROSITE-ProRule" id="PRU00175"/>
    </source>
</evidence>
<keyword evidence="3" id="KW-0862">Zinc</keyword>
<evidence type="ECO:0000313" key="8">
    <source>
        <dbReference type="EMBL" id="CAE8704467.1"/>
    </source>
</evidence>
<sequence>MAENSGRPAPDREGRLSEALSLTPQKRRSSRLREALLDGRCGFSPRAAPHDSATDFQQCGACLLEVDTAGDDGEFVALLDSCQPRHCFHIRCIFTWAEQENSCPQCKKRFSRIGVYSKDGELLRVSQVQEKDQNFDEASEEGEEQECLICHRSHNDSAMLLCDGQGGSCTNACHYFCVGLPGVPEGDWFCPPCESEREQPRRLPAAAARAGKSSAASSQATSPSRSPVAASGLHGLGQQAATQITASQLAQPVRIKQEPIDDEVEPARSSSSAASPRQPLPSRVKQELPPDPPKRNNKRAASGSPTGSSSALTARSGVQVPVHVQVQASSPSGKTLISDAEQPPSPSSQSVKAEELSQSRPGRRSSATGSGSAISLRASPQASSSSAASSSGSAAFVKRLPGGSQKAVPLGEACGGLCSSEMPKWISRQGRVVKVDLGGRNMRDPVAVILAQVVQAALKQVMLGADSLSVSMLLAGNRLRKAGIAALLLAVKANDLHVSHLDLDRNKLDAEAAEWLAGWLERQTGGPPSQIFLSQNRAIGEVAAYRLLQALGRSSAASNRLIPVWVEARNIGICSIDAFMDRLSVQFQLCLGFDRTICGPGRCVACEGEVSERLYPSLHLCGILEQDILEAEEKREQTKQELKPEKKQVSSTKQEIKTEDVDFTEEQDFWGSFAEGIPAKEEINAEGASSQHGDVGPEEPEVRPEREEETEEAEEAEQETRRRARGRGRGRGRRGPEPAVQAGLVEGLAMPPAAGLPPHLPPPQLPPELVEREERRSWAESLGKALGPDGYQALDLASPPAPSSGMWDVVRAMEKSQKRRKLQPLKALQQEPPKTRPSPVTPPNVKGAAAPVVSRWLPQRLPSAASQKEKEKPFTESHLEAWVPMAWVPDKAPKEKEKPMEAWAPMARVPDTAPTPPSGATARDATATSKGPEEGFGGPKGDYEERDYESLRKLVAHRLQKESQLWRGLADYERRLRRKCLSEQLSRMAWDKYIFVVLQSSSAGTWEAYLNTSKGHQRIHEWMDKKLRDLEGKTPLALTSG</sequence>
<feature type="region of interest" description="Disordered" evidence="5">
    <location>
        <begin position="908"/>
        <end position="944"/>
    </location>
</feature>
<keyword evidence="2 4" id="KW-0863">Zinc-finger</keyword>
<feature type="compositionally biased region" description="Basic and acidic residues" evidence="5">
    <location>
        <begin position="635"/>
        <end position="660"/>
    </location>
</feature>
<dbReference type="InterPro" id="IPR019787">
    <property type="entry name" value="Znf_PHD-finger"/>
</dbReference>
<dbReference type="PROSITE" id="PS50089">
    <property type="entry name" value="ZF_RING_2"/>
    <property type="match status" value="1"/>
</dbReference>
<keyword evidence="1" id="KW-0479">Metal-binding</keyword>
<dbReference type="InterPro" id="IPR032675">
    <property type="entry name" value="LRR_dom_sf"/>
</dbReference>
<feature type="domain" description="PHD-type" evidence="6">
    <location>
        <begin position="144"/>
        <end position="196"/>
    </location>
</feature>
<dbReference type="Gene3D" id="3.30.40.10">
    <property type="entry name" value="Zinc/RING finger domain, C3HC4 (zinc finger)"/>
    <property type="match status" value="2"/>
</dbReference>
<name>A0A813KIH9_POLGL</name>
<feature type="compositionally biased region" description="Low complexity" evidence="5">
    <location>
        <begin position="300"/>
        <end position="314"/>
    </location>
</feature>
<feature type="compositionally biased region" description="Pro residues" evidence="5">
    <location>
        <begin position="754"/>
        <end position="766"/>
    </location>
</feature>
<feature type="region of interest" description="Disordered" evidence="5">
    <location>
        <begin position="201"/>
        <end position="231"/>
    </location>
</feature>
<dbReference type="SUPFAM" id="SSF57903">
    <property type="entry name" value="FYVE/PHD zinc finger"/>
    <property type="match status" value="1"/>
</dbReference>
<dbReference type="PANTHER" id="PTHR47177">
    <property type="entry name" value="F18C1.6 PROTEIN"/>
    <property type="match status" value="1"/>
</dbReference>
<feature type="compositionally biased region" description="Basic and acidic residues" evidence="5">
    <location>
        <begin position="867"/>
        <end position="879"/>
    </location>
</feature>
<feature type="region of interest" description="Disordered" evidence="5">
    <location>
        <begin position="328"/>
        <end position="391"/>
    </location>
</feature>
<gene>
    <name evidence="8" type="ORF">PGLA2088_LOCUS33184</name>
</gene>
<feature type="domain" description="RING-type" evidence="7">
    <location>
        <begin position="59"/>
        <end position="107"/>
    </location>
</feature>
<protein>
    <recommendedName>
        <fullName evidence="10">Anaphase-promoting complex subunit 11</fullName>
    </recommendedName>
</protein>
<proteinExistence type="predicted"/>
<feature type="region of interest" description="Disordered" evidence="5">
    <location>
        <begin position="259"/>
        <end position="314"/>
    </location>
</feature>
<feature type="region of interest" description="Disordered" evidence="5">
    <location>
        <begin position="635"/>
        <end position="664"/>
    </location>
</feature>
<dbReference type="SMART" id="SM00249">
    <property type="entry name" value="PHD"/>
    <property type="match status" value="1"/>
</dbReference>
<feature type="region of interest" description="Disordered" evidence="5">
    <location>
        <begin position="685"/>
        <end position="880"/>
    </location>
</feature>